<evidence type="ECO:0000256" key="2">
    <source>
        <dbReference type="ARBA" id="ARBA00022692"/>
    </source>
</evidence>
<evidence type="ECO:0000313" key="9">
    <source>
        <dbReference type="Proteomes" id="UP000281553"/>
    </source>
</evidence>
<dbReference type="GO" id="GO:0004016">
    <property type="term" value="F:adenylate cyclase activity"/>
    <property type="evidence" value="ECO:0007669"/>
    <property type="project" value="TreeGrafter"/>
</dbReference>
<keyword evidence="2" id="KW-0812">Transmembrane</keyword>
<evidence type="ECO:0000313" key="8">
    <source>
        <dbReference type="EMBL" id="VDN15688.1"/>
    </source>
</evidence>
<feature type="domain" description="Guanylate cyclase" evidence="7">
    <location>
        <begin position="17"/>
        <end position="74"/>
    </location>
</feature>
<name>A0A3P7M013_DIBLA</name>
<evidence type="ECO:0000259" key="7">
    <source>
        <dbReference type="PROSITE" id="PS50125"/>
    </source>
</evidence>
<dbReference type="InterPro" id="IPR001054">
    <property type="entry name" value="A/G_cyclase"/>
</dbReference>
<dbReference type="PANTHER" id="PTHR11920:SF462">
    <property type="entry name" value="GUANYLATE CYCLASE"/>
    <property type="match status" value="1"/>
</dbReference>
<dbReference type="GO" id="GO:0001653">
    <property type="term" value="F:peptide receptor activity"/>
    <property type="evidence" value="ECO:0007669"/>
    <property type="project" value="TreeGrafter"/>
</dbReference>
<protein>
    <recommendedName>
        <fullName evidence="7">Guanylate cyclase domain-containing protein</fullName>
    </recommendedName>
</protein>
<comment type="subcellular location">
    <subcellularLocation>
        <location evidence="1">Membrane</location>
    </subcellularLocation>
</comment>
<dbReference type="AlphaFoldDB" id="A0A3P7M013"/>
<dbReference type="GO" id="GO:0035556">
    <property type="term" value="P:intracellular signal transduction"/>
    <property type="evidence" value="ECO:0007669"/>
    <property type="project" value="InterPro"/>
</dbReference>
<evidence type="ECO:0000256" key="3">
    <source>
        <dbReference type="ARBA" id="ARBA00022741"/>
    </source>
</evidence>
<proteinExistence type="predicted"/>
<organism evidence="8 9">
    <name type="scientific">Dibothriocephalus latus</name>
    <name type="common">Fish tapeworm</name>
    <name type="synonym">Diphyllobothrium latum</name>
    <dbReference type="NCBI Taxonomy" id="60516"/>
    <lineage>
        <taxon>Eukaryota</taxon>
        <taxon>Metazoa</taxon>
        <taxon>Spiralia</taxon>
        <taxon>Lophotrochozoa</taxon>
        <taxon>Platyhelminthes</taxon>
        <taxon>Cestoda</taxon>
        <taxon>Eucestoda</taxon>
        <taxon>Diphyllobothriidea</taxon>
        <taxon>Diphyllobothriidae</taxon>
        <taxon>Dibothriocephalus</taxon>
    </lineage>
</organism>
<evidence type="ECO:0000256" key="5">
    <source>
        <dbReference type="ARBA" id="ARBA00023136"/>
    </source>
</evidence>
<dbReference type="SUPFAM" id="SSF55073">
    <property type="entry name" value="Nucleotide cyclase"/>
    <property type="match status" value="1"/>
</dbReference>
<evidence type="ECO:0000256" key="4">
    <source>
        <dbReference type="ARBA" id="ARBA00022989"/>
    </source>
</evidence>
<dbReference type="Pfam" id="PF00211">
    <property type="entry name" value="Guanylate_cyc"/>
    <property type="match status" value="1"/>
</dbReference>
<keyword evidence="9" id="KW-1185">Reference proteome</keyword>
<dbReference type="Gene3D" id="3.30.70.1230">
    <property type="entry name" value="Nucleotide cyclase"/>
    <property type="match status" value="2"/>
</dbReference>
<dbReference type="GO" id="GO:0007168">
    <property type="term" value="P:receptor guanylyl cyclase signaling pathway"/>
    <property type="evidence" value="ECO:0007669"/>
    <property type="project" value="TreeGrafter"/>
</dbReference>
<dbReference type="EMBL" id="UYRU01063275">
    <property type="protein sequence ID" value="VDN15688.1"/>
    <property type="molecule type" value="Genomic_DNA"/>
</dbReference>
<dbReference type="PROSITE" id="PS50125">
    <property type="entry name" value="GUANYLATE_CYCLASE_2"/>
    <property type="match status" value="1"/>
</dbReference>
<dbReference type="Proteomes" id="UP000281553">
    <property type="component" value="Unassembled WGS sequence"/>
</dbReference>
<dbReference type="GO" id="GO:0004383">
    <property type="term" value="F:guanylate cyclase activity"/>
    <property type="evidence" value="ECO:0007669"/>
    <property type="project" value="TreeGrafter"/>
</dbReference>
<dbReference type="InterPro" id="IPR050401">
    <property type="entry name" value="Cyclic_nucleotide_synthase"/>
</dbReference>
<reference evidence="8 9" key="1">
    <citation type="submission" date="2018-11" db="EMBL/GenBank/DDBJ databases">
        <authorList>
            <consortium name="Pathogen Informatics"/>
        </authorList>
    </citation>
    <scope>NUCLEOTIDE SEQUENCE [LARGE SCALE GENOMIC DNA]</scope>
</reference>
<evidence type="ECO:0000256" key="1">
    <source>
        <dbReference type="ARBA" id="ARBA00004370"/>
    </source>
</evidence>
<dbReference type="InterPro" id="IPR029787">
    <property type="entry name" value="Nucleotide_cyclase"/>
</dbReference>
<keyword evidence="6" id="KW-0456">Lyase</keyword>
<keyword evidence="5" id="KW-0472">Membrane</keyword>
<dbReference type="CDD" id="cd07302">
    <property type="entry name" value="CHD"/>
    <property type="match status" value="1"/>
</dbReference>
<sequence length="138" mass="15443">MRSRLRYAHIRSSEEWVETIGDAYMVASGLPIRNGSRHAGEIALMSLELLSGCGTFKIRHMPDVPLRLRIGLHTAFRIHISQPFKELLDTIGGYTTEYRGTVELEGGIEMNSYWLQNSKDFHKPLPTPPPLTGGANHG</sequence>
<keyword evidence="3" id="KW-0547">Nucleotide-binding</keyword>
<dbReference type="OrthoDB" id="1890790at2759"/>
<keyword evidence="4" id="KW-1133">Transmembrane helix</keyword>
<dbReference type="GO" id="GO:0005886">
    <property type="term" value="C:plasma membrane"/>
    <property type="evidence" value="ECO:0007669"/>
    <property type="project" value="TreeGrafter"/>
</dbReference>
<dbReference type="GO" id="GO:0000166">
    <property type="term" value="F:nucleotide binding"/>
    <property type="evidence" value="ECO:0007669"/>
    <property type="project" value="UniProtKB-KW"/>
</dbReference>
<dbReference type="PANTHER" id="PTHR11920">
    <property type="entry name" value="GUANYLYL CYCLASE"/>
    <property type="match status" value="1"/>
</dbReference>
<gene>
    <name evidence="8" type="ORF">DILT_LOCUS11519</name>
</gene>
<accession>A0A3P7M013</accession>
<evidence type="ECO:0000256" key="6">
    <source>
        <dbReference type="ARBA" id="ARBA00023239"/>
    </source>
</evidence>